<keyword evidence="3" id="KW-1185">Reference proteome</keyword>
<accession>A0ABP0NU80</accession>
<feature type="compositionally biased region" description="Basic and acidic residues" evidence="1">
    <location>
        <begin position="292"/>
        <end position="310"/>
    </location>
</feature>
<feature type="compositionally biased region" description="Basic residues" evidence="1">
    <location>
        <begin position="198"/>
        <end position="219"/>
    </location>
</feature>
<gene>
    <name evidence="2" type="ORF">CCMP2556_LOCUS32886</name>
</gene>
<comment type="caution">
    <text evidence="2">The sequence shown here is derived from an EMBL/GenBank/DDBJ whole genome shotgun (WGS) entry which is preliminary data.</text>
</comment>
<protein>
    <submittedName>
        <fullName evidence="2">Uncharacterized protein</fullName>
    </submittedName>
</protein>
<name>A0ABP0NU80_9DINO</name>
<feature type="compositionally biased region" description="Basic and acidic residues" evidence="1">
    <location>
        <begin position="180"/>
        <end position="191"/>
    </location>
</feature>
<feature type="region of interest" description="Disordered" evidence="1">
    <location>
        <begin position="180"/>
        <end position="313"/>
    </location>
</feature>
<organism evidence="2 3">
    <name type="scientific">Durusdinium trenchii</name>
    <dbReference type="NCBI Taxonomy" id="1381693"/>
    <lineage>
        <taxon>Eukaryota</taxon>
        <taxon>Sar</taxon>
        <taxon>Alveolata</taxon>
        <taxon>Dinophyceae</taxon>
        <taxon>Suessiales</taxon>
        <taxon>Symbiodiniaceae</taxon>
        <taxon>Durusdinium</taxon>
    </lineage>
</organism>
<dbReference type="Proteomes" id="UP001642484">
    <property type="component" value="Unassembled WGS sequence"/>
</dbReference>
<sequence length="453" mass="50120">MEDNDANRSPSLAVPQHCIAVFLRAACLECLPAAMAARAHGGEARAGEAHMGPLRLPNGSGTLAAANRDTIWQQFQVSASVRWRAQWGERCLSLSGPPRQLEDAKNMALQMIATHGTEGGRAAPGPTQQEFQQLERQAAAMQQQLTHQQGVLQWLQVQLQKAEQNAAAAYHESIKAKDEAEAAKDEAKKAISDMGQHMARRRRKRKHHHSTPKVGRGRSHASNQDRVPLQSVRREREASPIGSDSGQNGKSASSEQGGPPPGLPGLQPKVKPRKRDPSPTSPADTGDGEDAVEAKDEQGADNTAEDKPEGDADDIPVQYIFTDLLPHRVWLYEFIDELSHGRMPFTNWTQKLCLRCLLPQFEHCTNPAKVGRLMECVYCLLHEDPDPARQAVWENLFQFAKAMHMALGTASAQRDLWKDATYNKLMAEGWYAILRFAESRPEALETFLIAFSV</sequence>
<dbReference type="EMBL" id="CAXAMN010022151">
    <property type="protein sequence ID" value="CAK9066918.1"/>
    <property type="molecule type" value="Genomic_DNA"/>
</dbReference>
<feature type="compositionally biased region" description="Polar residues" evidence="1">
    <location>
        <begin position="242"/>
        <end position="255"/>
    </location>
</feature>
<evidence type="ECO:0000313" key="2">
    <source>
        <dbReference type="EMBL" id="CAK9066918.1"/>
    </source>
</evidence>
<evidence type="ECO:0000313" key="3">
    <source>
        <dbReference type="Proteomes" id="UP001642484"/>
    </source>
</evidence>
<proteinExistence type="predicted"/>
<evidence type="ECO:0000256" key="1">
    <source>
        <dbReference type="SAM" id="MobiDB-lite"/>
    </source>
</evidence>
<reference evidence="2 3" key="1">
    <citation type="submission" date="2024-02" db="EMBL/GenBank/DDBJ databases">
        <authorList>
            <person name="Chen Y."/>
            <person name="Shah S."/>
            <person name="Dougan E. K."/>
            <person name="Thang M."/>
            <person name="Chan C."/>
        </authorList>
    </citation>
    <scope>NUCLEOTIDE SEQUENCE [LARGE SCALE GENOMIC DNA]</scope>
</reference>